<evidence type="ECO:0008006" key="3">
    <source>
        <dbReference type="Google" id="ProtNLM"/>
    </source>
</evidence>
<name>A0A135HP28_9HYPH</name>
<evidence type="ECO:0000313" key="2">
    <source>
        <dbReference type="Proteomes" id="UP000070107"/>
    </source>
</evidence>
<dbReference type="AlphaFoldDB" id="A0A135HP28"/>
<comment type="caution">
    <text evidence="1">The sequence shown here is derived from an EMBL/GenBank/DDBJ whole genome shotgun (WGS) entry which is preliminary data.</text>
</comment>
<keyword evidence="2" id="KW-1185">Reference proteome</keyword>
<reference evidence="1 2" key="1">
    <citation type="submission" date="2015-11" db="EMBL/GenBank/DDBJ databases">
        <title>Draft genome sequence of Paramesorhizobium deserti A-3-E, a strain highly resistant to diverse beta-lactam antibiotics.</title>
        <authorList>
            <person name="Lv R."/>
            <person name="Yang X."/>
            <person name="Fang N."/>
            <person name="Guo J."/>
            <person name="Luo X."/>
            <person name="Peng F."/>
            <person name="Yang R."/>
            <person name="Cui Y."/>
            <person name="Fang C."/>
            <person name="Song Y."/>
        </authorList>
    </citation>
    <scope>NUCLEOTIDE SEQUENCE [LARGE SCALE GENOMIC DNA]</scope>
    <source>
        <strain evidence="1 2">A-3-E</strain>
    </source>
</reference>
<dbReference type="STRING" id="1494590.ATN84_21585"/>
<gene>
    <name evidence="1" type="ORF">ATN84_21585</name>
</gene>
<accession>A0A135HP28</accession>
<dbReference type="Pfam" id="PF06059">
    <property type="entry name" value="DUF930"/>
    <property type="match status" value="1"/>
</dbReference>
<organism evidence="1 2">
    <name type="scientific">Paramesorhizobium deserti</name>
    <dbReference type="NCBI Taxonomy" id="1494590"/>
    <lineage>
        <taxon>Bacteria</taxon>
        <taxon>Pseudomonadati</taxon>
        <taxon>Pseudomonadota</taxon>
        <taxon>Alphaproteobacteria</taxon>
        <taxon>Hyphomicrobiales</taxon>
        <taxon>Phyllobacteriaceae</taxon>
        <taxon>Paramesorhizobium</taxon>
    </lineage>
</organism>
<protein>
    <recommendedName>
        <fullName evidence="3">DUF930 domain-containing protein</fullName>
    </recommendedName>
</protein>
<dbReference type="InterPro" id="IPR009273">
    <property type="entry name" value="DUF930"/>
</dbReference>
<dbReference type="EMBL" id="LNTU01000040">
    <property type="protein sequence ID" value="KXF74971.1"/>
    <property type="molecule type" value="Genomic_DNA"/>
</dbReference>
<proteinExistence type="predicted"/>
<evidence type="ECO:0000313" key="1">
    <source>
        <dbReference type="EMBL" id="KXF74971.1"/>
    </source>
</evidence>
<dbReference type="Proteomes" id="UP000070107">
    <property type="component" value="Unassembled WGS sequence"/>
</dbReference>
<sequence>MLSDAMLADRRNSQARAALSQLAPAEQVEQLCNLEAMAQVAESNKALQPDRIVAYAMDDTKLEQNSFSADGAAVHSGKSWLRLRFKCDLTPDHKKVTAFEFVVGDPIPKEEWSEHSLPYENGSFD</sequence>